<comment type="caution">
    <text evidence="1">The sequence shown here is derived from an EMBL/GenBank/DDBJ whole genome shotgun (WGS) entry which is preliminary data.</text>
</comment>
<dbReference type="RefSeq" id="WP_106165671.1">
    <property type="nucleotide sequence ID" value="NZ_PVUF01000038.1"/>
</dbReference>
<dbReference type="Proteomes" id="UP000237718">
    <property type="component" value="Unassembled WGS sequence"/>
</dbReference>
<gene>
    <name evidence="1" type="ORF">CLV89_1385</name>
</gene>
<dbReference type="AlphaFoldDB" id="A0A2T1A0G1"/>
<dbReference type="EMBL" id="PVUF01000038">
    <property type="protein sequence ID" value="PRZ42092.1"/>
    <property type="molecule type" value="Genomic_DNA"/>
</dbReference>
<evidence type="ECO:0000313" key="2">
    <source>
        <dbReference type="Proteomes" id="UP000237718"/>
    </source>
</evidence>
<organism evidence="1 2">
    <name type="scientific">Tritonibacter scottomollicae</name>
    <name type="common">Epibacterium scottomollicae</name>
    <dbReference type="NCBI Taxonomy" id="483013"/>
    <lineage>
        <taxon>Bacteria</taxon>
        <taxon>Pseudomonadati</taxon>
        <taxon>Pseudomonadota</taxon>
        <taxon>Alphaproteobacteria</taxon>
        <taxon>Rhodobacterales</taxon>
        <taxon>Paracoccaceae</taxon>
        <taxon>Tritonibacter</taxon>
    </lineage>
</organism>
<proteinExistence type="predicted"/>
<protein>
    <submittedName>
        <fullName evidence="1">Uncharacterized protein</fullName>
    </submittedName>
</protein>
<name>A0A2T1A0G1_TRISK</name>
<accession>A0A2T1A0G1</accession>
<sequence>MVFTLDPDGDPIQSYGHLYKPDSDFEAISADLIATEEPVAAYLQKVFGDAQPPIKMLLQFDRVSGRFNVQFEDKDESRWQVRPADIHGYIEELRPKFDQ</sequence>
<evidence type="ECO:0000313" key="1">
    <source>
        <dbReference type="EMBL" id="PRZ42092.1"/>
    </source>
</evidence>
<dbReference type="OrthoDB" id="7692537at2"/>
<reference evidence="1 2" key="1">
    <citation type="submission" date="2018-03" db="EMBL/GenBank/DDBJ databases">
        <title>Genomic Encyclopedia of Archaeal and Bacterial Type Strains, Phase II (KMG-II): from individual species to whole genera.</title>
        <authorList>
            <person name="Goeker M."/>
        </authorList>
    </citation>
    <scope>NUCLEOTIDE SEQUENCE [LARGE SCALE GENOMIC DNA]</scope>
    <source>
        <strain evidence="1 2">DSM 25328</strain>
    </source>
</reference>